<sequence>MYPPEYLVHPVPVLAVYGLTDDAVVAGDTSKLSLVSTLVSVLTNKTEYTLYEASRYLTYPQTSPPFRVMTVSKEYTLPQKQTSLPNVPPPHSPLSPLSTDSPLYPDGIMTPLWIKKHTYLPSVVVGCYELYVDSRSLRETGPLASQVLIDPLEREHDAQLATEINTRRKYFQDKGIKFAAVIMLKQRSLDPSVEERLSSIRKQCGLDAKSSFFTVTPGTLTEIQEFVNMLYRALYEPALQFYNNRLKKIRKKKSKLPSPTLPRLDVSSSEPLSVPGWMLRYELKIAFFQETRQDMEGALKSYEVAYSMLSDMLAPTMGHTGLTIHGKRWKEARQLIDCINIKLCRLQLYMHEPTAALSQLNGHLHMFQSHSSIWGMGEHTFEYWAWLSKQYRIFADVIDTAVHAGYKIPLPTAYLSASATPTSPLNHGQSGCNPGAILQHPGFYYHLAAMCCAERRRRYLEKERADPTNAALQTEKAVDHSSLTIELLTKSYEQFKRYRNSRMTLYLAAEIAGTYYETGKFEMAIKFFERIGKTYRKEKWHMVLTSILRWSLRCAKELSSWSRAIECLVELMSDDLPMAENKRNDIQKELMDMLGSDKTQEYTHLVIQMDQINAFVACQVQIKQQTNFVGTPIEYQVVLKTDKTSPPAPFRFQAVRVVFNDPEYNLIIQDMGIEEGLPKSVELNDVTKTTKMTEEGEYKGWSTTKADLRVYQGQIKAFQGSLIPQACGELKIVHICLDMISPQWHIELDYPLDKLNEEQPSYRRKWLEGLSNEKPSYKILTGRGCLSTVMVMQKPPSIDLKFEHAAPALLDELFKLNVTITSSEEEPIQAILIADIKNSEGPVAQDYVTFTMQDSEERETTIGLIEPHTSVSKTVYLHGSQVTGARLIHMTVKYTMAGRENNSQMVEKSESLRIPFIAPFDANFELCAQNNMPQEAISPNMSSTERWLLVASIRCFSTWDLDIKQSFSDPYTSLELISRMEDFDNQTWKTGHVYNANYLFQSSTLDITEQSFSIPTGKIMIEWKRSEDQQSNYYKTWVQLPNLPVQQHNLTVMADIPSEIYLGEPFTLTYMIHNPTLQLADYTASMELSEAFVFSGYKQCKGRVLPLSKTSYHYTCYPLLAGKVKIPRLKVMASQQQMGEREIPVQIAGTGVSFSFDNELEQKQTELCLDMPLLTFVNAKRRFV</sequence>
<accession>A0A367KG34</accession>
<feature type="domain" description="Gryzun putative trafficking through Golgi" evidence="1">
    <location>
        <begin position="606"/>
        <end position="1132"/>
    </location>
</feature>
<organism evidence="3 4">
    <name type="scientific">Rhizopus stolonifer</name>
    <name type="common">Rhizopus nigricans</name>
    <dbReference type="NCBI Taxonomy" id="4846"/>
    <lineage>
        <taxon>Eukaryota</taxon>
        <taxon>Fungi</taxon>
        <taxon>Fungi incertae sedis</taxon>
        <taxon>Mucoromycota</taxon>
        <taxon>Mucoromycotina</taxon>
        <taxon>Mucoromycetes</taxon>
        <taxon>Mucorales</taxon>
        <taxon>Mucorineae</taxon>
        <taxon>Rhizopodaceae</taxon>
        <taxon>Rhizopus</taxon>
    </lineage>
</organism>
<keyword evidence="4" id="KW-1185">Reference proteome</keyword>
<evidence type="ECO:0008006" key="5">
    <source>
        <dbReference type="Google" id="ProtNLM"/>
    </source>
</evidence>
<dbReference type="InterPro" id="IPR011990">
    <property type="entry name" value="TPR-like_helical_dom_sf"/>
</dbReference>
<dbReference type="STRING" id="4846.A0A367KG34"/>
<feature type="domain" description="Trafficking protein particle complex subunit 11" evidence="2">
    <location>
        <begin position="460"/>
        <end position="573"/>
    </location>
</feature>
<dbReference type="Pfam" id="PF07919">
    <property type="entry name" value="Gryzun"/>
    <property type="match status" value="1"/>
</dbReference>
<protein>
    <recommendedName>
        <fullName evidence="5">Trafficking protein particle complex subunit 11</fullName>
    </recommendedName>
</protein>
<dbReference type="EMBL" id="PJQM01001769">
    <property type="protein sequence ID" value="RCI01137.1"/>
    <property type="molecule type" value="Genomic_DNA"/>
</dbReference>
<dbReference type="InterPro" id="IPR021773">
    <property type="entry name" value="TPC11"/>
</dbReference>
<dbReference type="PANTHER" id="PTHR14374">
    <property type="entry name" value="FOIE GRAS"/>
    <property type="match status" value="1"/>
</dbReference>
<dbReference type="Pfam" id="PF11817">
    <property type="entry name" value="Foie-gras_1"/>
    <property type="match status" value="1"/>
</dbReference>
<dbReference type="SUPFAM" id="SSF48452">
    <property type="entry name" value="TPR-like"/>
    <property type="match status" value="1"/>
</dbReference>
<evidence type="ECO:0000313" key="4">
    <source>
        <dbReference type="Proteomes" id="UP000253551"/>
    </source>
</evidence>
<evidence type="ECO:0000259" key="1">
    <source>
        <dbReference type="Pfam" id="PF07919"/>
    </source>
</evidence>
<proteinExistence type="predicted"/>
<evidence type="ECO:0000313" key="3">
    <source>
        <dbReference type="EMBL" id="RCI01137.1"/>
    </source>
</evidence>
<dbReference type="OrthoDB" id="6278596at2759"/>
<comment type="caution">
    <text evidence="3">The sequence shown here is derived from an EMBL/GenBank/DDBJ whole genome shotgun (WGS) entry which is preliminary data.</text>
</comment>
<reference evidence="3 4" key="1">
    <citation type="journal article" date="2018" name="G3 (Bethesda)">
        <title>Phylogenetic and Phylogenomic Definition of Rhizopus Species.</title>
        <authorList>
            <person name="Gryganskyi A.P."/>
            <person name="Golan J."/>
            <person name="Dolatabadi S."/>
            <person name="Mondo S."/>
            <person name="Robb S."/>
            <person name="Idnurm A."/>
            <person name="Muszewska A."/>
            <person name="Steczkiewicz K."/>
            <person name="Masonjones S."/>
            <person name="Liao H.L."/>
            <person name="Gajdeczka M.T."/>
            <person name="Anike F."/>
            <person name="Vuek A."/>
            <person name="Anishchenko I.M."/>
            <person name="Voigt K."/>
            <person name="de Hoog G.S."/>
            <person name="Smith M.E."/>
            <person name="Heitman J."/>
            <person name="Vilgalys R."/>
            <person name="Stajich J.E."/>
        </authorList>
    </citation>
    <scope>NUCLEOTIDE SEQUENCE [LARGE SCALE GENOMIC DNA]</scope>
    <source>
        <strain evidence="3 4">LSU 92-RS-03</strain>
    </source>
</reference>
<dbReference type="Proteomes" id="UP000253551">
    <property type="component" value="Unassembled WGS sequence"/>
</dbReference>
<dbReference type="PANTHER" id="PTHR14374:SF0">
    <property type="entry name" value="TRAFFICKING PROTEIN PARTICLE COMPLEX SUBUNIT 11"/>
    <property type="match status" value="1"/>
</dbReference>
<dbReference type="InterPro" id="IPR012880">
    <property type="entry name" value="Gryzun"/>
</dbReference>
<gene>
    <name evidence="3" type="ORF">CU098_002795</name>
</gene>
<dbReference type="AlphaFoldDB" id="A0A367KG34"/>
<name>A0A367KG34_RHIST</name>
<evidence type="ECO:0000259" key="2">
    <source>
        <dbReference type="Pfam" id="PF11817"/>
    </source>
</evidence>